<evidence type="ECO:0000256" key="2">
    <source>
        <dbReference type="ARBA" id="ARBA00001974"/>
    </source>
</evidence>
<dbReference type="GO" id="GO:0019825">
    <property type="term" value="F:oxygen binding"/>
    <property type="evidence" value="ECO:0007669"/>
    <property type="project" value="InterPro"/>
</dbReference>
<dbReference type="PANTHER" id="PTHR43396">
    <property type="entry name" value="FLAVOHEMOPROTEIN"/>
    <property type="match status" value="1"/>
</dbReference>
<dbReference type="PANTHER" id="PTHR43396:SF3">
    <property type="entry name" value="FLAVOHEMOPROTEIN"/>
    <property type="match status" value="1"/>
</dbReference>
<evidence type="ECO:0000256" key="6">
    <source>
        <dbReference type="ARBA" id="ARBA00014637"/>
    </source>
</evidence>
<evidence type="ECO:0000256" key="15">
    <source>
        <dbReference type="ARBA" id="ARBA00023004"/>
    </source>
</evidence>
<dbReference type="PROSITE" id="PS01033">
    <property type="entry name" value="GLOBIN"/>
    <property type="match status" value="1"/>
</dbReference>
<dbReference type="SUPFAM" id="SSF46458">
    <property type="entry name" value="Globin-like"/>
    <property type="match status" value="1"/>
</dbReference>
<keyword evidence="15" id="KW-0408">Iron</keyword>
<evidence type="ECO:0000256" key="7">
    <source>
        <dbReference type="ARBA" id="ARBA00022575"/>
    </source>
</evidence>
<keyword evidence="9 23" id="KW-0561">Oxygen transport</keyword>
<comment type="catalytic activity">
    <reaction evidence="22">
        <text>2 nitric oxide + NADPH + 2 O2 = 2 nitrate + NADP(+) + H(+)</text>
        <dbReference type="Rhea" id="RHEA:19465"/>
        <dbReference type="ChEBI" id="CHEBI:15378"/>
        <dbReference type="ChEBI" id="CHEBI:15379"/>
        <dbReference type="ChEBI" id="CHEBI:16480"/>
        <dbReference type="ChEBI" id="CHEBI:17632"/>
        <dbReference type="ChEBI" id="CHEBI:57783"/>
        <dbReference type="ChEBI" id="CHEBI:58349"/>
        <dbReference type="EC" id="1.14.12.17"/>
    </reaction>
</comment>
<evidence type="ECO:0000256" key="5">
    <source>
        <dbReference type="ARBA" id="ARBA00012229"/>
    </source>
</evidence>
<keyword evidence="27" id="KW-1185">Reference proteome</keyword>
<keyword evidence="14" id="KW-0560">Oxidoreductase</keyword>
<dbReference type="Pfam" id="PF00175">
    <property type="entry name" value="NAD_binding_1"/>
    <property type="match status" value="1"/>
</dbReference>
<keyword evidence="16" id="KW-0520">NAD</keyword>
<evidence type="ECO:0000256" key="4">
    <source>
        <dbReference type="ARBA" id="ARBA00008414"/>
    </source>
</evidence>
<dbReference type="FunFam" id="2.40.30.10:FF:000034">
    <property type="entry name" value="Flavohemoprotein"/>
    <property type="match status" value="1"/>
</dbReference>
<gene>
    <name evidence="26" type="primary">hmp</name>
    <name evidence="26" type="ORF">GCM10011487_19560</name>
</gene>
<keyword evidence="10" id="KW-0285">Flavoprotein</keyword>
<dbReference type="AlphaFoldDB" id="A0A829YB93"/>
<dbReference type="GO" id="GO:0005344">
    <property type="term" value="F:oxygen carrier activity"/>
    <property type="evidence" value="ECO:0007669"/>
    <property type="project" value="UniProtKB-KW"/>
</dbReference>
<evidence type="ECO:0000256" key="13">
    <source>
        <dbReference type="ARBA" id="ARBA00022857"/>
    </source>
</evidence>
<evidence type="ECO:0000256" key="18">
    <source>
        <dbReference type="ARBA" id="ARBA00030024"/>
    </source>
</evidence>
<dbReference type="PRINTS" id="PR00410">
    <property type="entry name" value="PHEHYDRXLASE"/>
</dbReference>
<dbReference type="InterPro" id="IPR008333">
    <property type="entry name" value="Cbr1-like_FAD-bd_dom"/>
</dbReference>
<dbReference type="InterPro" id="IPR017938">
    <property type="entry name" value="Riboflavin_synthase-like_b-brl"/>
</dbReference>
<accession>A0A829YB93</accession>
<dbReference type="InterPro" id="IPR000971">
    <property type="entry name" value="Globin"/>
</dbReference>
<evidence type="ECO:0000256" key="14">
    <source>
        <dbReference type="ARBA" id="ARBA00023002"/>
    </source>
</evidence>
<protein>
    <recommendedName>
        <fullName evidence="6">Flavohemoprotein</fullName>
        <ecNumber evidence="5">1.14.12.17</ecNumber>
    </recommendedName>
    <alternativeName>
        <fullName evidence="19">Flavohemoglobin</fullName>
    </alternativeName>
    <alternativeName>
        <fullName evidence="18">Hemoglobin-like protein</fullName>
    </alternativeName>
    <alternativeName>
        <fullName evidence="20">Nitric oxide dioxygenase</fullName>
    </alternativeName>
</protein>
<dbReference type="InterPro" id="IPR039261">
    <property type="entry name" value="FNR_nucleotide-bd"/>
</dbReference>
<dbReference type="GO" id="GO:0046872">
    <property type="term" value="F:metal ion binding"/>
    <property type="evidence" value="ECO:0007669"/>
    <property type="project" value="UniProtKB-KW"/>
</dbReference>
<dbReference type="PROSITE" id="PS51384">
    <property type="entry name" value="FAD_FR"/>
    <property type="match status" value="1"/>
</dbReference>
<dbReference type="GO" id="GO:0020037">
    <property type="term" value="F:heme binding"/>
    <property type="evidence" value="ECO:0007669"/>
    <property type="project" value="InterPro"/>
</dbReference>
<evidence type="ECO:0000259" key="25">
    <source>
        <dbReference type="PROSITE" id="PS51384"/>
    </source>
</evidence>
<dbReference type="InterPro" id="IPR009050">
    <property type="entry name" value="Globin-like_sf"/>
</dbReference>
<comment type="similarity">
    <text evidence="4">Belongs to the globin family. Two-domain flavohemoproteins subfamily.</text>
</comment>
<dbReference type="GO" id="GO:0071500">
    <property type="term" value="P:cellular response to nitrosative stress"/>
    <property type="evidence" value="ECO:0007669"/>
    <property type="project" value="TreeGrafter"/>
</dbReference>
<evidence type="ECO:0000256" key="10">
    <source>
        <dbReference type="ARBA" id="ARBA00022630"/>
    </source>
</evidence>
<dbReference type="Gene3D" id="1.10.490.10">
    <property type="entry name" value="Globins"/>
    <property type="match status" value="1"/>
</dbReference>
<dbReference type="GO" id="GO:0009636">
    <property type="term" value="P:response to toxic substance"/>
    <property type="evidence" value="ECO:0007669"/>
    <property type="project" value="UniProtKB-KW"/>
</dbReference>
<keyword evidence="13" id="KW-0521">NADP</keyword>
<evidence type="ECO:0000256" key="19">
    <source>
        <dbReference type="ARBA" id="ARBA00030929"/>
    </source>
</evidence>
<sequence length="389" mass="43280">MLTPDQIAIIKATAPVVAQHAERITSVFYPLMFERYPEVREVFNQAHQHGGSQPRALANAVVAYASNIDNLGALGAAVERIVQKHVSLNITPPQYQIVGECLLEAIGRVLGDAVTPEIGAAWTAAYWQLANLLIAAEEKEYRRKAELTGGWRGTRRLRVVRRAFESEVITSFWLAPVDNGPLMDFTPGQYLGLRLDIDGATVQRNYSLSDAPNGKTYRISVKREPGGLVSNYLHDRVQEGFEVDAFAPAGEFTLAQNSKPVVLLTAGVGQTPALPMLDRALAEGRQVIYLHAALNSAVHAFRKRVDSLATEHPNLRHVYIYSEPLPGDEPHYRGFVTPEILQRYAPADADIYFLGPKPFMVHVNRMLRDLRVAAERIRFEFFGPMEALD</sequence>
<evidence type="ECO:0000256" key="23">
    <source>
        <dbReference type="RuleBase" id="RU000356"/>
    </source>
</evidence>
<evidence type="ECO:0000256" key="22">
    <source>
        <dbReference type="ARBA" id="ARBA00049433"/>
    </source>
</evidence>
<comment type="cofactor">
    <cofactor evidence="2">
        <name>FAD</name>
        <dbReference type="ChEBI" id="CHEBI:57692"/>
    </cofactor>
</comment>
<organism evidence="26 27">
    <name type="scientific">Steroidobacter agaridevorans</name>
    <dbReference type="NCBI Taxonomy" id="2695856"/>
    <lineage>
        <taxon>Bacteria</taxon>
        <taxon>Pseudomonadati</taxon>
        <taxon>Pseudomonadota</taxon>
        <taxon>Gammaproteobacteria</taxon>
        <taxon>Steroidobacterales</taxon>
        <taxon>Steroidobacteraceae</taxon>
        <taxon>Steroidobacter</taxon>
    </lineage>
</organism>
<evidence type="ECO:0000256" key="1">
    <source>
        <dbReference type="ARBA" id="ARBA00001970"/>
    </source>
</evidence>
<keyword evidence="11" id="KW-0479">Metal-binding</keyword>
<dbReference type="Pfam" id="PF00042">
    <property type="entry name" value="Globin"/>
    <property type="match status" value="1"/>
</dbReference>
<evidence type="ECO:0000256" key="9">
    <source>
        <dbReference type="ARBA" id="ARBA00022621"/>
    </source>
</evidence>
<evidence type="ECO:0000256" key="11">
    <source>
        <dbReference type="ARBA" id="ARBA00022723"/>
    </source>
</evidence>
<keyword evidence="23" id="KW-0813">Transport</keyword>
<dbReference type="EC" id="1.14.12.17" evidence="5"/>
<evidence type="ECO:0000256" key="17">
    <source>
        <dbReference type="ARBA" id="ARBA00025094"/>
    </source>
</evidence>
<comment type="similarity">
    <text evidence="3">In the C-terminal section; belongs to the flavoprotein pyridine nucleotide cytochrome reductase family.</text>
</comment>
<comment type="function">
    <text evidence="17">Is involved in NO detoxification in an aerobic process, termed nitric oxide dioxygenase (NOD) reaction that utilizes O(2) and NAD(P)H to convert NO to nitrate, which protects the bacterium from various noxious nitrogen compounds. Therefore, plays a central role in the inducible response to nitrosative stress.</text>
</comment>
<dbReference type="CDD" id="cd06184">
    <property type="entry name" value="flavohem_like_fad_nad_binding"/>
    <property type="match status" value="1"/>
</dbReference>
<feature type="domain" description="Globin" evidence="24">
    <location>
        <begin position="1"/>
        <end position="138"/>
    </location>
</feature>
<comment type="cofactor">
    <cofactor evidence="1">
        <name>heme b</name>
        <dbReference type="ChEBI" id="CHEBI:60344"/>
    </cofactor>
</comment>
<keyword evidence="12" id="KW-0274">FAD</keyword>
<dbReference type="EMBL" id="BLJN01000002">
    <property type="protein sequence ID" value="GFE79956.1"/>
    <property type="molecule type" value="Genomic_DNA"/>
</dbReference>
<name>A0A829YB93_9GAMM</name>
<dbReference type="SUPFAM" id="SSF63380">
    <property type="entry name" value="Riboflavin synthase domain-like"/>
    <property type="match status" value="1"/>
</dbReference>
<keyword evidence="8 23" id="KW-0349">Heme</keyword>
<evidence type="ECO:0000256" key="20">
    <source>
        <dbReference type="ARBA" id="ARBA00033187"/>
    </source>
</evidence>
<comment type="caution">
    <text evidence="26">The sequence shown here is derived from an EMBL/GenBank/DDBJ whole genome shotgun (WGS) entry which is preliminary data.</text>
</comment>
<dbReference type="Gene3D" id="2.40.30.10">
    <property type="entry name" value="Translation factors"/>
    <property type="match status" value="1"/>
</dbReference>
<dbReference type="GO" id="GO:0008941">
    <property type="term" value="F:nitric oxide dioxygenase NAD(P)H activity"/>
    <property type="evidence" value="ECO:0007669"/>
    <property type="project" value="UniProtKB-EC"/>
</dbReference>
<dbReference type="NCBIfam" id="NF009805">
    <property type="entry name" value="PRK13289.1"/>
    <property type="match status" value="1"/>
</dbReference>
<dbReference type="InterPro" id="IPR012292">
    <property type="entry name" value="Globin/Proto"/>
</dbReference>
<reference evidence="27" key="1">
    <citation type="submission" date="2020-01" db="EMBL/GenBank/DDBJ databases">
        <title>'Steroidobacter agaridevorans' sp. nov., agar-degrading bacteria isolated from rhizosphere soils.</title>
        <authorList>
            <person name="Ikenaga M."/>
            <person name="Kataoka M."/>
            <person name="Murouchi A."/>
            <person name="Katsuragi S."/>
            <person name="Sakai M."/>
        </authorList>
    </citation>
    <scope>NUCLEOTIDE SEQUENCE [LARGE SCALE GENOMIC DNA]</scope>
    <source>
        <strain evidence="27">YU21-B</strain>
    </source>
</reference>
<evidence type="ECO:0000259" key="24">
    <source>
        <dbReference type="PROSITE" id="PS01033"/>
    </source>
</evidence>
<dbReference type="GO" id="GO:0046210">
    <property type="term" value="P:nitric oxide catabolic process"/>
    <property type="evidence" value="ECO:0007669"/>
    <property type="project" value="TreeGrafter"/>
</dbReference>
<dbReference type="FunFam" id="1.10.490.10:FF:000003">
    <property type="entry name" value="Flavohemoprotein"/>
    <property type="match status" value="1"/>
</dbReference>
<evidence type="ECO:0000256" key="8">
    <source>
        <dbReference type="ARBA" id="ARBA00022617"/>
    </source>
</evidence>
<dbReference type="InterPro" id="IPR001433">
    <property type="entry name" value="OxRdtase_FAD/NAD-bd"/>
</dbReference>
<evidence type="ECO:0000256" key="12">
    <source>
        <dbReference type="ARBA" id="ARBA00022827"/>
    </source>
</evidence>
<dbReference type="SUPFAM" id="SSF52343">
    <property type="entry name" value="Ferredoxin reductase-like, C-terminal NADP-linked domain"/>
    <property type="match status" value="1"/>
</dbReference>
<dbReference type="RefSeq" id="WP_161811704.1">
    <property type="nucleotide sequence ID" value="NZ_BLJN01000002.1"/>
</dbReference>
<dbReference type="InterPro" id="IPR017927">
    <property type="entry name" value="FAD-bd_FR_type"/>
</dbReference>
<evidence type="ECO:0000313" key="27">
    <source>
        <dbReference type="Proteomes" id="UP000445000"/>
    </source>
</evidence>
<comment type="catalytic activity">
    <reaction evidence="21">
        <text>2 nitric oxide + NADH + 2 O2 = 2 nitrate + NAD(+) + H(+)</text>
        <dbReference type="Rhea" id="RHEA:19469"/>
        <dbReference type="ChEBI" id="CHEBI:15378"/>
        <dbReference type="ChEBI" id="CHEBI:15379"/>
        <dbReference type="ChEBI" id="CHEBI:16480"/>
        <dbReference type="ChEBI" id="CHEBI:17632"/>
        <dbReference type="ChEBI" id="CHEBI:57540"/>
        <dbReference type="ChEBI" id="CHEBI:57945"/>
        <dbReference type="EC" id="1.14.12.17"/>
    </reaction>
</comment>
<evidence type="ECO:0000313" key="26">
    <source>
        <dbReference type="EMBL" id="GFE79956.1"/>
    </source>
</evidence>
<evidence type="ECO:0000256" key="3">
    <source>
        <dbReference type="ARBA" id="ARBA00006401"/>
    </source>
</evidence>
<proteinExistence type="inferred from homology"/>
<evidence type="ECO:0000256" key="21">
    <source>
        <dbReference type="ARBA" id="ARBA00048649"/>
    </source>
</evidence>
<dbReference type="Proteomes" id="UP000445000">
    <property type="component" value="Unassembled WGS sequence"/>
</dbReference>
<evidence type="ECO:0000256" key="16">
    <source>
        <dbReference type="ARBA" id="ARBA00023027"/>
    </source>
</evidence>
<dbReference type="Gene3D" id="3.40.50.80">
    <property type="entry name" value="Nucleotide-binding domain of ferredoxin-NADP reductase (FNR) module"/>
    <property type="match status" value="1"/>
</dbReference>
<dbReference type="GO" id="GO:0071949">
    <property type="term" value="F:FAD binding"/>
    <property type="evidence" value="ECO:0007669"/>
    <property type="project" value="TreeGrafter"/>
</dbReference>
<dbReference type="Pfam" id="PF00970">
    <property type="entry name" value="FAD_binding_6"/>
    <property type="match status" value="1"/>
</dbReference>
<keyword evidence="7" id="KW-0216">Detoxification</keyword>
<feature type="domain" description="FAD-binding FR-type" evidence="25">
    <location>
        <begin position="152"/>
        <end position="255"/>
    </location>
</feature>